<accession>A0AAV7DYF9</accession>
<dbReference type="Proteomes" id="UP000825729">
    <property type="component" value="Unassembled WGS sequence"/>
</dbReference>
<reference evidence="1 2" key="1">
    <citation type="submission" date="2021-07" db="EMBL/GenBank/DDBJ databases">
        <title>The Aristolochia fimbriata genome: insights into angiosperm evolution, floral development and chemical biosynthesis.</title>
        <authorList>
            <person name="Jiao Y."/>
        </authorList>
    </citation>
    <scope>NUCLEOTIDE SEQUENCE [LARGE SCALE GENOMIC DNA]</scope>
    <source>
        <strain evidence="1">IBCAS-2021</strain>
        <tissue evidence="1">Leaf</tissue>
    </source>
</reference>
<keyword evidence="2" id="KW-1185">Reference proteome</keyword>
<comment type="caution">
    <text evidence="1">The sequence shown here is derived from an EMBL/GenBank/DDBJ whole genome shotgun (WGS) entry which is preliminary data.</text>
</comment>
<gene>
    <name evidence="1" type="ORF">H6P81_017368</name>
</gene>
<organism evidence="1 2">
    <name type="scientific">Aristolochia fimbriata</name>
    <name type="common">White veined hardy Dutchman's pipe vine</name>
    <dbReference type="NCBI Taxonomy" id="158543"/>
    <lineage>
        <taxon>Eukaryota</taxon>
        <taxon>Viridiplantae</taxon>
        <taxon>Streptophyta</taxon>
        <taxon>Embryophyta</taxon>
        <taxon>Tracheophyta</taxon>
        <taxon>Spermatophyta</taxon>
        <taxon>Magnoliopsida</taxon>
        <taxon>Magnoliidae</taxon>
        <taxon>Piperales</taxon>
        <taxon>Aristolochiaceae</taxon>
        <taxon>Aristolochia</taxon>
    </lineage>
</organism>
<sequence length="68" mass="7618">MEKKDEVKYFMGDYSNTWKMKTTALEVDDQEVSDAYNKNGKEEGQKGLVTARSYEAGSLHALGPSILI</sequence>
<name>A0AAV7DYF9_ARIFI</name>
<evidence type="ECO:0000313" key="1">
    <source>
        <dbReference type="EMBL" id="KAG9441514.1"/>
    </source>
</evidence>
<evidence type="ECO:0000313" key="2">
    <source>
        <dbReference type="Proteomes" id="UP000825729"/>
    </source>
</evidence>
<proteinExistence type="predicted"/>
<protein>
    <submittedName>
        <fullName evidence="1">Uncharacterized protein</fullName>
    </submittedName>
</protein>
<dbReference type="AlphaFoldDB" id="A0AAV7DYF9"/>
<dbReference type="EMBL" id="JAINDJ010000007">
    <property type="protein sequence ID" value="KAG9441514.1"/>
    <property type="molecule type" value="Genomic_DNA"/>
</dbReference>